<dbReference type="InterPro" id="IPR036111">
    <property type="entry name" value="Mal/L-sulfo/L-lacto_DH-like_sf"/>
</dbReference>
<comment type="caution">
    <text evidence="3">The sequence shown here is derived from an EMBL/GenBank/DDBJ whole genome shotgun (WGS) entry which is preliminary data.</text>
</comment>
<dbReference type="PANTHER" id="PTHR11091:SF0">
    <property type="entry name" value="MALATE DEHYDROGENASE"/>
    <property type="match status" value="1"/>
</dbReference>
<keyword evidence="4" id="KW-1185">Reference proteome</keyword>
<evidence type="ECO:0000313" key="3">
    <source>
        <dbReference type="EMBL" id="MDU9007089.1"/>
    </source>
</evidence>
<name>A0ABU3VLT3_9RHOB</name>
<reference evidence="4" key="1">
    <citation type="submission" date="2023-05" db="EMBL/GenBank/DDBJ databases">
        <title>Sedimentitalea sp. nov. JM2-8.</title>
        <authorList>
            <person name="Huang J."/>
        </authorList>
    </citation>
    <scope>NUCLEOTIDE SEQUENCE [LARGE SCALE GENOMIC DNA]</scope>
    <source>
        <strain evidence="4">KHS03</strain>
    </source>
</reference>
<organism evidence="3 4">
    <name type="scientific">Sedimentitalea todarodis</name>
    <dbReference type="NCBI Taxonomy" id="1631240"/>
    <lineage>
        <taxon>Bacteria</taxon>
        <taxon>Pseudomonadati</taxon>
        <taxon>Pseudomonadota</taxon>
        <taxon>Alphaproteobacteria</taxon>
        <taxon>Rhodobacterales</taxon>
        <taxon>Paracoccaceae</taxon>
        <taxon>Sedimentitalea</taxon>
    </lineage>
</organism>
<protein>
    <submittedName>
        <fullName evidence="3">Malate/lactate/ureidoglycolate dehydrogenase</fullName>
    </submittedName>
</protein>
<accession>A0ABU3VLT3</accession>
<keyword evidence="2" id="KW-0560">Oxidoreductase</keyword>
<dbReference type="RefSeq" id="WP_316782727.1">
    <property type="nucleotide sequence ID" value="NZ_JASMWN010000045.1"/>
</dbReference>
<sequence length="356" mass="37278">MRISSQDLTLVATDILTKACGNQEAATKVADRLVFANLTGHDSHGVGVLPGYVGAILAGELHAKASASVVQDDGVLLQIDGQQGFGQIVSEQAMNLAIERARVHKLTVLALRNSFHIGRVGDWATMAAEAGFISVHFVNVLSPNSLVAPFGGRSARFTTNPFCAAIPKSPDHPMILLDMATSAIAQGKVRVAHLAGAEVPENCLVDAQGVPTRDPSVMFEEPKGALTTMGLHKGFGLSLLCDILGGALSGGGAYLPSRVVENRVVNNMFAILIDPDVFGGAEAFFSDIDQYTDWVKSSPPAPGSDGVFFPGDPERLAYQERSEIGIPLDAGTLAALEGVAKSLGLQSVFSENGTSN</sequence>
<dbReference type="Gene3D" id="3.30.1370.60">
    <property type="entry name" value="Hypothetical oxidoreductase yiak, domain 2"/>
    <property type="match status" value="1"/>
</dbReference>
<dbReference type="Gene3D" id="1.10.1530.10">
    <property type="match status" value="1"/>
</dbReference>
<dbReference type="Pfam" id="PF02615">
    <property type="entry name" value="Ldh_2"/>
    <property type="match status" value="1"/>
</dbReference>
<dbReference type="InterPro" id="IPR043143">
    <property type="entry name" value="Mal/L-sulf/L-lact_DH-like_NADP"/>
</dbReference>
<dbReference type="PANTHER" id="PTHR11091">
    <property type="entry name" value="OXIDOREDUCTASE-RELATED"/>
    <property type="match status" value="1"/>
</dbReference>
<dbReference type="EMBL" id="JASMWN010000045">
    <property type="protein sequence ID" value="MDU9007089.1"/>
    <property type="molecule type" value="Genomic_DNA"/>
</dbReference>
<comment type="similarity">
    <text evidence="1">Belongs to the LDH2/MDH2 oxidoreductase family.</text>
</comment>
<gene>
    <name evidence="3" type="ORF">QO231_25035</name>
</gene>
<dbReference type="InterPro" id="IPR043144">
    <property type="entry name" value="Mal/L-sulf/L-lact_DH-like_ah"/>
</dbReference>
<dbReference type="SUPFAM" id="SSF89733">
    <property type="entry name" value="L-sulfolactate dehydrogenase-like"/>
    <property type="match status" value="1"/>
</dbReference>
<dbReference type="InterPro" id="IPR003767">
    <property type="entry name" value="Malate/L-lactate_DH-like"/>
</dbReference>
<evidence type="ECO:0000313" key="4">
    <source>
        <dbReference type="Proteomes" id="UP001255416"/>
    </source>
</evidence>
<dbReference type="Proteomes" id="UP001255416">
    <property type="component" value="Unassembled WGS sequence"/>
</dbReference>
<evidence type="ECO:0000256" key="2">
    <source>
        <dbReference type="ARBA" id="ARBA00023002"/>
    </source>
</evidence>
<evidence type="ECO:0000256" key="1">
    <source>
        <dbReference type="ARBA" id="ARBA00006056"/>
    </source>
</evidence>
<dbReference type="NCBIfam" id="NF007504">
    <property type="entry name" value="PRK10098.1"/>
    <property type="match status" value="1"/>
</dbReference>
<proteinExistence type="inferred from homology"/>